<dbReference type="InterPro" id="IPR019775">
    <property type="entry name" value="WD40_repeat_CS"/>
</dbReference>
<dbReference type="PROSITE" id="PS00678">
    <property type="entry name" value="WD_REPEATS_1"/>
    <property type="match status" value="3"/>
</dbReference>
<protein>
    <recommendedName>
        <fullName evidence="4">Nephrocystin 3-like N-terminal domain-containing protein</fullName>
    </recommendedName>
</protein>
<dbReference type="Proteomes" id="UP000294933">
    <property type="component" value="Unassembled WGS sequence"/>
</dbReference>
<dbReference type="InterPro" id="IPR056884">
    <property type="entry name" value="NPHP3-like_N"/>
</dbReference>
<dbReference type="EMBL" id="ML170308">
    <property type="protein sequence ID" value="TDL14776.1"/>
    <property type="molecule type" value="Genomic_DNA"/>
</dbReference>
<dbReference type="AlphaFoldDB" id="A0A4Y7PI49"/>
<dbReference type="PANTHER" id="PTHR22847:SF637">
    <property type="entry name" value="WD REPEAT DOMAIN 5B"/>
    <property type="match status" value="1"/>
</dbReference>
<accession>A0A4Y7PI49</accession>
<dbReference type="PROSITE" id="PS50082">
    <property type="entry name" value="WD_REPEATS_2"/>
    <property type="match status" value="3"/>
</dbReference>
<dbReference type="Pfam" id="PF00400">
    <property type="entry name" value="WD40"/>
    <property type="match status" value="3"/>
</dbReference>
<dbReference type="PANTHER" id="PTHR22847">
    <property type="entry name" value="WD40 REPEAT PROTEIN"/>
    <property type="match status" value="1"/>
</dbReference>
<evidence type="ECO:0000313" key="5">
    <source>
        <dbReference type="EMBL" id="TDL14776.1"/>
    </source>
</evidence>
<dbReference type="PROSITE" id="PS50294">
    <property type="entry name" value="WD_REPEATS_REGION"/>
    <property type="match status" value="3"/>
</dbReference>
<dbReference type="Gene3D" id="2.130.10.10">
    <property type="entry name" value="YVTN repeat-like/Quinoprotein amine dehydrogenase"/>
    <property type="match status" value="1"/>
</dbReference>
<evidence type="ECO:0000259" key="4">
    <source>
        <dbReference type="Pfam" id="PF24883"/>
    </source>
</evidence>
<dbReference type="PRINTS" id="PR00320">
    <property type="entry name" value="GPROTEINBRPT"/>
</dbReference>
<name>A0A4Y7PI49_9AGAM</name>
<evidence type="ECO:0000256" key="1">
    <source>
        <dbReference type="ARBA" id="ARBA00022574"/>
    </source>
</evidence>
<keyword evidence="2" id="KW-0677">Repeat</keyword>
<organism evidence="5 6">
    <name type="scientific">Rickenella mellea</name>
    <dbReference type="NCBI Taxonomy" id="50990"/>
    <lineage>
        <taxon>Eukaryota</taxon>
        <taxon>Fungi</taxon>
        <taxon>Dikarya</taxon>
        <taxon>Basidiomycota</taxon>
        <taxon>Agaricomycotina</taxon>
        <taxon>Agaricomycetes</taxon>
        <taxon>Hymenochaetales</taxon>
        <taxon>Rickenellaceae</taxon>
        <taxon>Rickenella</taxon>
    </lineage>
</organism>
<dbReference type="SMART" id="SM00320">
    <property type="entry name" value="WD40"/>
    <property type="match status" value="3"/>
</dbReference>
<reference evidence="5 6" key="1">
    <citation type="submission" date="2018-06" db="EMBL/GenBank/DDBJ databases">
        <title>A transcriptomic atlas of mushroom development highlights an independent origin of complex multicellularity.</title>
        <authorList>
            <consortium name="DOE Joint Genome Institute"/>
            <person name="Krizsan K."/>
            <person name="Almasi E."/>
            <person name="Merenyi Z."/>
            <person name="Sahu N."/>
            <person name="Viragh M."/>
            <person name="Koszo T."/>
            <person name="Mondo S."/>
            <person name="Kiss B."/>
            <person name="Balint B."/>
            <person name="Kues U."/>
            <person name="Barry K."/>
            <person name="Hegedus J.C."/>
            <person name="Henrissat B."/>
            <person name="Johnson J."/>
            <person name="Lipzen A."/>
            <person name="Ohm R."/>
            <person name="Nagy I."/>
            <person name="Pangilinan J."/>
            <person name="Yan J."/>
            <person name="Xiong Y."/>
            <person name="Grigoriev I.V."/>
            <person name="Hibbett D.S."/>
            <person name="Nagy L.G."/>
        </authorList>
    </citation>
    <scope>NUCLEOTIDE SEQUENCE [LARGE SCALE GENOMIC DNA]</scope>
    <source>
        <strain evidence="5 6">SZMC22713</strain>
    </source>
</reference>
<evidence type="ECO:0000313" key="6">
    <source>
        <dbReference type="Proteomes" id="UP000294933"/>
    </source>
</evidence>
<keyword evidence="1 3" id="KW-0853">WD repeat</keyword>
<dbReference type="Pfam" id="PF24883">
    <property type="entry name" value="NPHP3_N"/>
    <property type="match status" value="1"/>
</dbReference>
<sequence>MIRHRYAWKAPVLKSSKTSMTGLLTKTALSPCFGYMDWLENILAASFFCKRDDPDCRDPSHLILTILYSLAHSWKPFGKELAAALLDKSDFASASILQLKNDFIVKPLDKISHLQMKTPFVVVVDALDECGSDTSRNQVLDCLYQASQSCRMLRVIVTSRPYTDISNWFTTSQIANCVTWPLISNDEMTHEDILTFTRKCFAGLVAHTVYVKNVNQTIEKLAQSACGLFIWVQTAYEFVSGHYDVEGTLKVLLSGESPAEAMDQLYKLYETILIECVKKGESNVKVFQQILELIVSAKAPLSINSLVAFLPTDINLYTIERVIETMQSVLYVDKNNKNVIRVCHPSFADYLTNKSKCALDFYINEKDRNAEIAEKCLNIMSEKLKFNICNLESSYVLNKDLDNLAEKINKNIPSDLQYSCLYWSSHLYDSSADKLNVAAVLTLLEKFLCGCHLLFWFEILSLLDHVGAAIQSLSEISQENQVNHVLSKGDKHLYHSLVQAAADAYRFVRAFFEVISLSTPHLYISALPFAPSESLVARNLKYFVNTIVLTKGHKKQWSSCVIVIDKHKYWVTSVAFSPDGQTIASGSYDKTVRIWNASTGAPIGEPLYGHTDRITSVAFSPDGQHIVSGSGDKTLRIWNIHTYTTVYICKGHSGGVYSVAYSSNGHFIASGSNDLTIRMWNATNGKRVGRPFIGVIEPRFYDYWCR</sequence>
<dbReference type="VEuPathDB" id="FungiDB:BD410DRAFT_167284"/>
<evidence type="ECO:0000256" key="3">
    <source>
        <dbReference type="PROSITE-ProRule" id="PRU00221"/>
    </source>
</evidence>
<dbReference type="STRING" id="50990.A0A4Y7PI49"/>
<keyword evidence="6" id="KW-1185">Reference proteome</keyword>
<proteinExistence type="predicted"/>
<dbReference type="CDD" id="cd00200">
    <property type="entry name" value="WD40"/>
    <property type="match status" value="1"/>
</dbReference>
<dbReference type="InterPro" id="IPR015943">
    <property type="entry name" value="WD40/YVTN_repeat-like_dom_sf"/>
</dbReference>
<dbReference type="SUPFAM" id="SSF50978">
    <property type="entry name" value="WD40 repeat-like"/>
    <property type="match status" value="1"/>
</dbReference>
<dbReference type="GO" id="GO:1990234">
    <property type="term" value="C:transferase complex"/>
    <property type="evidence" value="ECO:0007669"/>
    <property type="project" value="UniProtKB-ARBA"/>
</dbReference>
<feature type="repeat" description="WD" evidence="3">
    <location>
        <begin position="649"/>
        <end position="690"/>
    </location>
</feature>
<dbReference type="InterPro" id="IPR036322">
    <property type="entry name" value="WD40_repeat_dom_sf"/>
</dbReference>
<dbReference type="OrthoDB" id="163438at2759"/>
<dbReference type="InterPro" id="IPR001680">
    <property type="entry name" value="WD40_rpt"/>
</dbReference>
<feature type="domain" description="Nephrocystin 3-like N-terminal" evidence="4">
    <location>
        <begin position="43"/>
        <end position="160"/>
    </location>
</feature>
<dbReference type="InterPro" id="IPR020472">
    <property type="entry name" value="WD40_PAC1"/>
</dbReference>
<evidence type="ECO:0000256" key="2">
    <source>
        <dbReference type="ARBA" id="ARBA00022737"/>
    </source>
</evidence>
<feature type="repeat" description="WD" evidence="3">
    <location>
        <begin position="564"/>
        <end position="605"/>
    </location>
</feature>
<gene>
    <name evidence="5" type="ORF">BD410DRAFT_167284</name>
</gene>
<feature type="repeat" description="WD" evidence="3">
    <location>
        <begin position="607"/>
        <end position="648"/>
    </location>
</feature>